<comment type="function">
    <text evidence="7">Involved in the lipid remodeling steps of GPI-anchor maturation.</text>
</comment>
<feature type="transmembrane region" description="Helical" evidence="7">
    <location>
        <begin position="134"/>
        <end position="155"/>
    </location>
</feature>
<dbReference type="Pfam" id="PF04080">
    <property type="entry name" value="Per1"/>
    <property type="match status" value="1"/>
</dbReference>
<dbReference type="GO" id="GO:0016788">
    <property type="term" value="F:hydrolase activity, acting on ester bonds"/>
    <property type="evidence" value="ECO:0007669"/>
    <property type="project" value="TreeGrafter"/>
</dbReference>
<evidence type="ECO:0000256" key="6">
    <source>
        <dbReference type="ARBA" id="ARBA00023136"/>
    </source>
</evidence>
<dbReference type="Proteomes" id="UP000274922">
    <property type="component" value="Unassembled WGS sequence"/>
</dbReference>
<dbReference type="STRING" id="1555241.A0A4V1IUA2"/>
<evidence type="ECO:0000256" key="7">
    <source>
        <dbReference type="RuleBase" id="RU365066"/>
    </source>
</evidence>
<organism evidence="8 9">
    <name type="scientific">Caulochytrium protostelioides</name>
    <dbReference type="NCBI Taxonomy" id="1555241"/>
    <lineage>
        <taxon>Eukaryota</taxon>
        <taxon>Fungi</taxon>
        <taxon>Fungi incertae sedis</taxon>
        <taxon>Chytridiomycota</taxon>
        <taxon>Chytridiomycota incertae sedis</taxon>
        <taxon>Chytridiomycetes</taxon>
        <taxon>Caulochytriales</taxon>
        <taxon>Caulochytriaceae</taxon>
        <taxon>Caulochytrium</taxon>
    </lineage>
</organism>
<evidence type="ECO:0000256" key="3">
    <source>
        <dbReference type="ARBA" id="ARBA00022692"/>
    </source>
</evidence>
<evidence type="ECO:0000256" key="1">
    <source>
        <dbReference type="ARBA" id="ARBA00004127"/>
    </source>
</evidence>
<evidence type="ECO:0000256" key="2">
    <source>
        <dbReference type="ARBA" id="ARBA00022502"/>
    </source>
</evidence>
<accession>A0A4V1IUA2</accession>
<feature type="transmembrane region" description="Helical" evidence="7">
    <location>
        <begin position="274"/>
        <end position="291"/>
    </location>
</feature>
<feature type="transmembrane region" description="Helical" evidence="7">
    <location>
        <begin position="215"/>
        <end position="235"/>
    </location>
</feature>
<evidence type="ECO:0000313" key="9">
    <source>
        <dbReference type="Proteomes" id="UP000274922"/>
    </source>
</evidence>
<keyword evidence="9" id="KW-1185">Reference proteome</keyword>
<feature type="transmembrane region" description="Helical" evidence="7">
    <location>
        <begin position="175"/>
        <end position="195"/>
    </location>
</feature>
<proteinExistence type="inferred from homology"/>
<evidence type="ECO:0000256" key="5">
    <source>
        <dbReference type="ARBA" id="ARBA00022989"/>
    </source>
</evidence>
<keyword evidence="2 7" id="KW-0337">GPI-anchor biosynthesis</keyword>
<dbReference type="GO" id="GO:0006506">
    <property type="term" value="P:GPI anchor biosynthetic process"/>
    <property type="evidence" value="ECO:0007669"/>
    <property type="project" value="UniProtKB-KW"/>
</dbReference>
<keyword evidence="3 7" id="KW-0812">Transmembrane</keyword>
<dbReference type="EMBL" id="ML014252">
    <property type="protein sequence ID" value="RKO99848.1"/>
    <property type="molecule type" value="Genomic_DNA"/>
</dbReference>
<dbReference type="InterPro" id="IPR007217">
    <property type="entry name" value="Per1-like"/>
</dbReference>
<feature type="non-terminal residue" evidence="8">
    <location>
        <position position="333"/>
    </location>
</feature>
<dbReference type="PANTHER" id="PTHR13148">
    <property type="entry name" value="PER1-RELATED"/>
    <property type="match status" value="1"/>
</dbReference>
<comment type="similarity">
    <text evidence="7">Belongs to the PGAP3 family.</text>
</comment>
<keyword evidence="7" id="KW-0256">Endoplasmic reticulum</keyword>
<name>A0A4V1IUA2_9FUNG</name>
<dbReference type="OrthoDB" id="419770at2759"/>
<sequence length="333" mass="37672">VVLAVMLVSVEASAGDQDSIFLQCVRKCTISECNPVDAASGQRHPRAVPWSLRLLGWTCPQECRYSCMHDIEAARIAMHAHPRQYYGKWAFRRAFGMQEIVSVLASIGNGYVHYRGFRFWHHARRLAQRDPARAAAFPWTTVFMLESAIAINAWFWSSVFHARDFDWTERMDYYAAGAVIFYATFAVMARALGWAPPVVHTAASRAKQPATAARFVLLAVAWSTLFLCHIGKLMRGVRFDYGYNMAACAVVGMLGNLVWGGWAIRHSARRYPRLILSAAVGVVFAMALELLDFPPIWGLVDAHSLWHAATIPLALLKYEFHRRDVFYETARRK</sequence>
<evidence type="ECO:0000313" key="8">
    <source>
        <dbReference type="EMBL" id="RKO99848.1"/>
    </source>
</evidence>
<gene>
    <name evidence="8" type="ORF">CXG81DRAFT_2151</name>
</gene>
<keyword evidence="6 7" id="KW-0472">Membrane</keyword>
<keyword evidence="4" id="KW-0732">Signal</keyword>
<evidence type="ECO:0000256" key="4">
    <source>
        <dbReference type="ARBA" id="ARBA00022729"/>
    </source>
</evidence>
<feature type="transmembrane region" description="Helical" evidence="7">
    <location>
        <begin position="241"/>
        <end position="262"/>
    </location>
</feature>
<dbReference type="GO" id="GO:0005789">
    <property type="term" value="C:endoplasmic reticulum membrane"/>
    <property type="evidence" value="ECO:0007669"/>
    <property type="project" value="UniProtKB-SubCell"/>
</dbReference>
<dbReference type="AlphaFoldDB" id="A0A4V1IUA2"/>
<dbReference type="PANTHER" id="PTHR13148:SF0">
    <property type="entry name" value="POST-GPI ATTACHMENT TO PROTEINS FACTOR 3"/>
    <property type="match status" value="1"/>
</dbReference>
<feature type="non-terminal residue" evidence="8">
    <location>
        <position position="1"/>
    </location>
</feature>
<protein>
    <recommendedName>
        <fullName evidence="7">Post-GPI attachment to proteins factor 3</fullName>
    </recommendedName>
</protein>
<reference evidence="9" key="1">
    <citation type="journal article" date="2018" name="Nat. Microbiol.">
        <title>Leveraging single-cell genomics to expand the fungal tree of life.</title>
        <authorList>
            <person name="Ahrendt S.R."/>
            <person name="Quandt C.A."/>
            <person name="Ciobanu D."/>
            <person name="Clum A."/>
            <person name="Salamov A."/>
            <person name="Andreopoulos B."/>
            <person name="Cheng J.F."/>
            <person name="Woyke T."/>
            <person name="Pelin A."/>
            <person name="Henrissat B."/>
            <person name="Reynolds N.K."/>
            <person name="Benny G.L."/>
            <person name="Smith M.E."/>
            <person name="James T.Y."/>
            <person name="Grigoriev I.V."/>
        </authorList>
    </citation>
    <scope>NUCLEOTIDE SEQUENCE [LARGE SCALE GENOMIC DNA]</scope>
    <source>
        <strain evidence="9">ATCC 52028</strain>
    </source>
</reference>
<comment type="subcellular location">
    <subcellularLocation>
        <location evidence="1">Endomembrane system</location>
        <topology evidence="1">Multi-pass membrane protein</topology>
    </subcellularLocation>
    <subcellularLocation>
        <location evidence="7">Endoplasmic reticulum membrane</location>
        <topology evidence="7">Multi-pass membrane protein</topology>
    </subcellularLocation>
</comment>
<keyword evidence="5 7" id="KW-1133">Transmembrane helix</keyword>
<comment type="caution">
    <text evidence="7">Lacks conserved residue(s) required for the propagation of feature annotation.</text>
</comment>